<name>K0SUC3_THAOC</name>
<feature type="region of interest" description="Disordered" evidence="1">
    <location>
        <begin position="76"/>
        <end position="115"/>
    </location>
</feature>
<evidence type="ECO:0000313" key="3">
    <source>
        <dbReference type="Proteomes" id="UP000266841"/>
    </source>
</evidence>
<protein>
    <submittedName>
        <fullName evidence="2">Uncharacterized protein</fullName>
    </submittedName>
</protein>
<accession>K0SUC3</accession>
<feature type="region of interest" description="Disordered" evidence="1">
    <location>
        <begin position="140"/>
        <end position="163"/>
    </location>
</feature>
<proteinExistence type="predicted"/>
<sequence>MATGAPQPPHPSGPRVEEFVLIEIDNYLRQQVNQPLALAYYHVVGHATAGHGKEWTCKEWTRNDGDAMAGHAVLAAAASESDEGRTDAPTVRPRPGYRRRSIPGRLDPPRLSGDTGPFLVGSTVEDEGPPMICLASAAGGTPIMTPHVPAPPCRGSEQRGAID</sequence>
<dbReference type="AlphaFoldDB" id="K0SUC3"/>
<organism evidence="2 3">
    <name type="scientific">Thalassiosira oceanica</name>
    <name type="common">Marine diatom</name>
    <dbReference type="NCBI Taxonomy" id="159749"/>
    <lineage>
        <taxon>Eukaryota</taxon>
        <taxon>Sar</taxon>
        <taxon>Stramenopiles</taxon>
        <taxon>Ochrophyta</taxon>
        <taxon>Bacillariophyta</taxon>
        <taxon>Coscinodiscophyceae</taxon>
        <taxon>Thalassiosirophycidae</taxon>
        <taxon>Thalassiosirales</taxon>
        <taxon>Thalassiosiraceae</taxon>
        <taxon>Thalassiosira</taxon>
    </lineage>
</organism>
<dbReference type="EMBL" id="AGNL01010593">
    <property type="protein sequence ID" value="EJK69015.1"/>
    <property type="molecule type" value="Genomic_DNA"/>
</dbReference>
<keyword evidence="3" id="KW-1185">Reference proteome</keyword>
<reference evidence="2 3" key="1">
    <citation type="journal article" date="2012" name="Genome Biol.">
        <title>Genome and low-iron response of an oceanic diatom adapted to chronic iron limitation.</title>
        <authorList>
            <person name="Lommer M."/>
            <person name="Specht M."/>
            <person name="Roy A.S."/>
            <person name="Kraemer L."/>
            <person name="Andreson R."/>
            <person name="Gutowska M.A."/>
            <person name="Wolf J."/>
            <person name="Bergner S.V."/>
            <person name="Schilhabel M.B."/>
            <person name="Klostermeier U.C."/>
            <person name="Beiko R.G."/>
            <person name="Rosenstiel P."/>
            <person name="Hippler M."/>
            <person name="Laroche J."/>
        </authorList>
    </citation>
    <scope>NUCLEOTIDE SEQUENCE [LARGE SCALE GENOMIC DNA]</scope>
    <source>
        <strain evidence="2 3">CCMP1005</strain>
    </source>
</reference>
<evidence type="ECO:0000313" key="2">
    <source>
        <dbReference type="EMBL" id="EJK69015.1"/>
    </source>
</evidence>
<dbReference type="Proteomes" id="UP000266841">
    <property type="component" value="Unassembled WGS sequence"/>
</dbReference>
<evidence type="ECO:0000256" key="1">
    <source>
        <dbReference type="SAM" id="MobiDB-lite"/>
    </source>
</evidence>
<gene>
    <name evidence="2" type="ORF">THAOC_09776</name>
</gene>
<comment type="caution">
    <text evidence="2">The sequence shown here is derived from an EMBL/GenBank/DDBJ whole genome shotgun (WGS) entry which is preliminary data.</text>
</comment>